<evidence type="ECO:0000313" key="1">
    <source>
        <dbReference type="EMBL" id="KKN88840.1"/>
    </source>
</evidence>
<gene>
    <name evidence="1" type="ORF">LCGC14_0244470</name>
</gene>
<dbReference type="AlphaFoldDB" id="A0A0F9U6L7"/>
<dbReference type="EMBL" id="LAZR01000125">
    <property type="protein sequence ID" value="KKN88840.1"/>
    <property type="molecule type" value="Genomic_DNA"/>
</dbReference>
<evidence type="ECO:0008006" key="2">
    <source>
        <dbReference type="Google" id="ProtNLM"/>
    </source>
</evidence>
<organism evidence="1">
    <name type="scientific">marine sediment metagenome</name>
    <dbReference type="NCBI Taxonomy" id="412755"/>
    <lineage>
        <taxon>unclassified sequences</taxon>
        <taxon>metagenomes</taxon>
        <taxon>ecological metagenomes</taxon>
    </lineage>
</organism>
<reference evidence="1" key="1">
    <citation type="journal article" date="2015" name="Nature">
        <title>Complex archaea that bridge the gap between prokaryotes and eukaryotes.</title>
        <authorList>
            <person name="Spang A."/>
            <person name="Saw J.H."/>
            <person name="Jorgensen S.L."/>
            <person name="Zaremba-Niedzwiedzka K."/>
            <person name="Martijn J."/>
            <person name="Lind A.E."/>
            <person name="van Eijk R."/>
            <person name="Schleper C."/>
            <person name="Guy L."/>
            <person name="Ettema T.J."/>
        </authorList>
    </citation>
    <scope>NUCLEOTIDE SEQUENCE</scope>
</reference>
<sequence length="62" mass="7044">MSRKVQIRVDLPQEEYEAVKLVAGSSASVPGYMRNALKEHIERWRRSLAGTSSSVEPTTRQR</sequence>
<accession>A0A0F9U6L7</accession>
<comment type="caution">
    <text evidence="1">The sequence shown here is derived from an EMBL/GenBank/DDBJ whole genome shotgun (WGS) entry which is preliminary data.</text>
</comment>
<name>A0A0F9U6L7_9ZZZZ</name>
<protein>
    <recommendedName>
        <fullName evidence="2">Ribbon-helix-helix protein CopG domain-containing protein</fullName>
    </recommendedName>
</protein>
<proteinExistence type="predicted"/>